<organism evidence="1 2">
    <name type="scientific">Thelephora ganbajun</name>
    <name type="common">Ganba fungus</name>
    <dbReference type="NCBI Taxonomy" id="370292"/>
    <lineage>
        <taxon>Eukaryota</taxon>
        <taxon>Fungi</taxon>
        <taxon>Dikarya</taxon>
        <taxon>Basidiomycota</taxon>
        <taxon>Agaricomycotina</taxon>
        <taxon>Agaricomycetes</taxon>
        <taxon>Thelephorales</taxon>
        <taxon>Thelephoraceae</taxon>
        <taxon>Thelephora</taxon>
    </lineage>
</organism>
<feature type="non-terminal residue" evidence="1">
    <location>
        <position position="1"/>
    </location>
</feature>
<evidence type="ECO:0000313" key="1">
    <source>
        <dbReference type="EMBL" id="KAF9644508.1"/>
    </source>
</evidence>
<gene>
    <name evidence="1" type="ORF">BDM02DRAFT_3102835</name>
</gene>
<comment type="caution">
    <text evidence="1">The sequence shown here is derived from an EMBL/GenBank/DDBJ whole genome shotgun (WGS) entry which is preliminary data.</text>
</comment>
<name>A0ACB6Z574_THEGA</name>
<keyword evidence="2" id="KW-1185">Reference proteome</keyword>
<reference evidence="1" key="2">
    <citation type="journal article" date="2020" name="Nat. Commun.">
        <title>Large-scale genome sequencing of mycorrhizal fungi provides insights into the early evolution of symbiotic traits.</title>
        <authorList>
            <person name="Miyauchi S."/>
            <person name="Kiss E."/>
            <person name="Kuo A."/>
            <person name="Drula E."/>
            <person name="Kohler A."/>
            <person name="Sanchez-Garcia M."/>
            <person name="Morin E."/>
            <person name="Andreopoulos B."/>
            <person name="Barry K.W."/>
            <person name="Bonito G."/>
            <person name="Buee M."/>
            <person name="Carver A."/>
            <person name="Chen C."/>
            <person name="Cichocki N."/>
            <person name="Clum A."/>
            <person name="Culley D."/>
            <person name="Crous P.W."/>
            <person name="Fauchery L."/>
            <person name="Girlanda M."/>
            <person name="Hayes R.D."/>
            <person name="Keri Z."/>
            <person name="LaButti K."/>
            <person name="Lipzen A."/>
            <person name="Lombard V."/>
            <person name="Magnuson J."/>
            <person name="Maillard F."/>
            <person name="Murat C."/>
            <person name="Nolan M."/>
            <person name="Ohm R.A."/>
            <person name="Pangilinan J."/>
            <person name="Pereira M.F."/>
            <person name="Perotto S."/>
            <person name="Peter M."/>
            <person name="Pfister S."/>
            <person name="Riley R."/>
            <person name="Sitrit Y."/>
            <person name="Stielow J.B."/>
            <person name="Szollosi G."/>
            <person name="Zifcakova L."/>
            <person name="Stursova M."/>
            <person name="Spatafora J.W."/>
            <person name="Tedersoo L."/>
            <person name="Vaario L.M."/>
            <person name="Yamada A."/>
            <person name="Yan M."/>
            <person name="Wang P."/>
            <person name="Xu J."/>
            <person name="Bruns T."/>
            <person name="Baldrian P."/>
            <person name="Vilgalys R."/>
            <person name="Dunand C."/>
            <person name="Henrissat B."/>
            <person name="Grigoriev I.V."/>
            <person name="Hibbett D."/>
            <person name="Nagy L.G."/>
            <person name="Martin F.M."/>
        </authorList>
    </citation>
    <scope>NUCLEOTIDE SEQUENCE</scope>
    <source>
        <strain evidence="1">P2</strain>
    </source>
</reference>
<accession>A0ACB6Z574</accession>
<sequence length="143" mass="16136">PPRAQPKVFCLSVRTHRLSIMITTPQEETVSKLKEEVLSALNALYLHGDRVPQVPAANTVDDFELCRAVKEKGKSTVEYEPLDHVSGRVKDHLVNWDSVYIRFRDESGVLQPVEIEIPDLVEDYEEELVPVASSSKGKRKAPE</sequence>
<reference evidence="1" key="1">
    <citation type="submission" date="2019-10" db="EMBL/GenBank/DDBJ databases">
        <authorList>
            <consortium name="DOE Joint Genome Institute"/>
            <person name="Kuo A."/>
            <person name="Miyauchi S."/>
            <person name="Kiss E."/>
            <person name="Drula E."/>
            <person name="Kohler A."/>
            <person name="Sanchez-Garcia M."/>
            <person name="Andreopoulos B."/>
            <person name="Barry K.W."/>
            <person name="Bonito G."/>
            <person name="Buee M."/>
            <person name="Carver A."/>
            <person name="Chen C."/>
            <person name="Cichocki N."/>
            <person name="Clum A."/>
            <person name="Culley D."/>
            <person name="Crous P.W."/>
            <person name="Fauchery L."/>
            <person name="Girlanda M."/>
            <person name="Hayes R."/>
            <person name="Keri Z."/>
            <person name="Labutti K."/>
            <person name="Lipzen A."/>
            <person name="Lombard V."/>
            <person name="Magnuson J."/>
            <person name="Maillard F."/>
            <person name="Morin E."/>
            <person name="Murat C."/>
            <person name="Nolan M."/>
            <person name="Ohm R."/>
            <person name="Pangilinan J."/>
            <person name="Pereira M."/>
            <person name="Perotto S."/>
            <person name="Peter M."/>
            <person name="Riley R."/>
            <person name="Sitrit Y."/>
            <person name="Stielow B."/>
            <person name="Szollosi G."/>
            <person name="Zifcakova L."/>
            <person name="Stursova M."/>
            <person name="Spatafora J.W."/>
            <person name="Tedersoo L."/>
            <person name="Vaario L.-M."/>
            <person name="Yamada A."/>
            <person name="Yan M."/>
            <person name="Wang P."/>
            <person name="Xu J."/>
            <person name="Bruns T."/>
            <person name="Baldrian P."/>
            <person name="Vilgalys R."/>
            <person name="Henrissat B."/>
            <person name="Grigoriev I.V."/>
            <person name="Hibbett D."/>
            <person name="Nagy L.G."/>
            <person name="Martin F.M."/>
        </authorList>
    </citation>
    <scope>NUCLEOTIDE SEQUENCE</scope>
    <source>
        <strain evidence="1">P2</strain>
    </source>
</reference>
<dbReference type="EMBL" id="MU118135">
    <property type="protein sequence ID" value="KAF9644508.1"/>
    <property type="molecule type" value="Genomic_DNA"/>
</dbReference>
<proteinExistence type="predicted"/>
<dbReference type="Proteomes" id="UP000886501">
    <property type="component" value="Unassembled WGS sequence"/>
</dbReference>
<evidence type="ECO:0000313" key="2">
    <source>
        <dbReference type="Proteomes" id="UP000886501"/>
    </source>
</evidence>
<protein>
    <submittedName>
        <fullName evidence="1">Uncharacterized protein</fullName>
    </submittedName>
</protein>